<reference evidence="3" key="1">
    <citation type="submission" date="2014-05" db="EMBL/GenBank/DDBJ databases">
        <title>Whole genome sequencing of Lactobacillus casei NRIC0644.</title>
        <authorList>
            <person name="Atarashi H."/>
            <person name="Yoshida Y."/>
            <person name="Fujimura S."/>
            <person name="Tanaka N."/>
            <person name="Shiwa Y."/>
            <person name="Yoshikawa H."/>
            <person name="Okada S."/>
            <person name="Nakagawa J."/>
        </authorList>
    </citation>
    <scope>NUCLEOTIDE SEQUENCE [LARGE SCALE GENOMIC DNA]</scope>
    <source>
        <strain evidence="3">NRIC0644</strain>
    </source>
</reference>
<gene>
    <name evidence="2" type="ORF">LC0644_2536</name>
</gene>
<protein>
    <submittedName>
        <fullName evidence="2">Uncharacterized protein</fullName>
    </submittedName>
</protein>
<organism evidence="2 3">
    <name type="scientific">Lacticaseibacillus paracasei NRIC 0644</name>
    <dbReference type="NCBI Taxonomy" id="1435038"/>
    <lineage>
        <taxon>Bacteria</taxon>
        <taxon>Bacillati</taxon>
        <taxon>Bacillota</taxon>
        <taxon>Bacilli</taxon>
        <taxon>Lactobacillales</taxon>
        <taxon>Lactobacillaceae</taxon>
        <taxon>Lacticaseibacillus</taxon>
    </lineage>
</organism>
<comment type="caution">
    <text evidence="2">The sequence shown here is derived from an EMBL/GenBank/DDBJ whole genome shotgun (WGS) entry which is preliminary data.</text>
</comment>
<proteinExistence type="predicted"/>
<evidence type="ECO:0000313" key="2">
    <source>
        <dbReference type="EMBL" id="GAN37947.1"/>
    </source>
</evidence>
<dbReference type="AlphaFoldDB" id="A0A0C9QDT9"/>
<sequence>MARAVRLAITIWLIAIVARKAIITPGRFVIGFIHIAPWGRYCPLLDVTLCLIVVTLLSRLLT</sequence>
<evidence type="ECO:0000256" key="1">
    <source>
        <dbReference type="SAM" id="Phobius"/>
    </source>
</evidence>
<feature type="transmembrane region" description="Helical" evidence="1">
    <location>
        <begin position="44"/>
        <end position="61"/>
    </location>
</feature>
<keyword evidence="1" id="KW-0472">Membrane</keyword>
<accession>A0A0C9QDT9</accession>
<dbReference type="EMBL" id="BAYM01000388">
    <property type="protein sequence ID" value="GAN37947.1"/>
    <property type="molecule type" value="Genomic_DNA"/>
</dbReference>
<keyword evidence="1" id="KW-1133">Transmembrane helix</keyword>
<dbReference type="Proteomes" id="UP000032552">
    <property type="component" value="Unassembled WGS sequence"/>
</dbReference>
<evidence type="ECO:0000313" key="3">
    <source>
        <dbReference type="Proteomes" id="UP000032552"/>
    </source>
</evidence>
<name>A0A0C9QDT9_LACPA</name>
<keyword evidence="1" id="KW-0812">Transmembrane</keyword>